<evidence type="ECO:0000256" key="1">
    <source>
        <dbReference type="SAM" id="MobiDB-lite"/>
    </source>
</evidence>
<keyword evidence="3" id="KW-1185">Reference proteome</keyword>
<reference evidence="2 3" key="1">
    <citation type="journal article" date="2019" name="Microb. Cell Fact.">
        <title>Exploring novel herbicidin analogues by transcriptional regulator overexpression and MS/MS molecular networking.</title>
        <authorList>
            <person name="Shi Y."/>
            <person name="Gu R."/>
            <person name="Li Y."/>
            <person name="Wang X."/>
            <person name="Ren W."/>
            <person name="Li X."/>
            <person name="Wang L."/>
            <person name="Xie Y."/>
            <person name="Hong B."/>
        </authorList>
    </citation>
    <scope>NUCLEOTIDE SEQUENCE [LARGE SCALE GENOMIC DNA]</scope>
    <source>
        <strain evidence="2 3">US-43</strain>
    </source>
</reference>
<feature type="region of interest" description="Disordered" evidence="1">
    <location>
        <begin position="186"/>
        <end position="210"/>
    </location>
</feature>
<dbReference type="AlphaFoldDB" id="A0A5N5VY12"/>
<sequence>MTAPGWNSVIAPQDWAAMTRMHESTHVTASEALGIPVTDVWANVDPAVAHGGQYRNGPGDSQLQSVVYLIGAEGGARELRERGYDDALAHTSVLAGGHTDREIVRTVVVPEAAAGGWRVDADLAYDSALQVLGSDGFLDTARTVAQAMADRGDRLTGADVRAAVGSYQLSGDLWLPTSYELTLAEREREPAHSPGPIGPAAPDDDLDIDL</sequence>
<organism evidence="2 3">
    <name type="scientific">Streptomyces mobaraensis</name>
    <name type="common">Streptoverticillium mobaraense</name>
    <dbReference type="NCBI Taxonomy" id="35621"/>
    <lineage>
        <taxon>Bacteria</taxon>
        <taxon>Bacillati</taxon>
        <taxon>Actinomycetota</taxon>
        <taxon>Actinomycetes</taxon>
        <taxon>Kitasatosporales</taxon>
        <taxon>Streptomycetaceae</taxon>
        <taxon>Streptomyces</taxon>
    </lineage>
</organism>
<evidence type="ECO:0000313" key="3">
    <source>
        <dbReference type="Proteomes" id="UP000327000"/>
    </source>
</evidence>
<name>A0A5N5VY12_STRMB</name>
<comment type="caution">
    <text evidence="2">The sequence shown here is derived from an EMBL/GenBank/DDBJ whole genome shotgun (WGS) entry which is preliminary data.</text>
</comment>
<evidence type="ECO:0000313" key="2">
    <source>
        <dbReference type="EMBL" id="KAB7833555.1"/>
    </source>
</evidence>
<dbReference type="Proteomes" id="UP000327000">
    <property type="component" value="Unassembled WGS sequence"/>
</dbReference>
<gene>
    <name evidence="2" type="ORF">FRZ00_33465</name>
</gene>
<proteinExistence type="predicted"/>
<accession>A0A5N5VY12</accession>
<dbReference type="EMBL" id="VOKX01000132">
    <property type="protein sequence ID" value="KAB7833555.1"/>
    <property type="molecule type" value="Genomic_DNA"/>
</dbReference>
<dbReference type="RefSeq" id="WP_152266109.1">
    <property type="nucleotide sequence ID" value="NZ_VOKX01000132.1"/>
</dbReference>
<protein>
    <submittedName>
        <fullName evidence="2">Uncharacterized protein</fullName>
    </submittedName>
</protein>